<dbReference type="Proteomes" id="UP001320706">
    <property type="component" value="Unassembled WGS sequence"/>
</dbReference>
<comment type="caution">
    <text evidence="1">The sequence shown here is derived from an EMBL/GenBank/DDBJ whole genome shotgun (WGS) entry which is preliminary data.</text>
</comment>
<organism evidence="1 2">
    <name type="scientific">Zalaria obscura</name>
    <dbReference type="NCBI Taxonomy" id="2024903"/>
    <lineage>
        <taxon>Eukaryota</taxon>
        <taxon>Fungi</taxon>
        <taxon>Dikarya</taxon>
        <taxon>Ascomycota</taxon>
        <taxon>Pezizomycotina</taxon>
        <taxon>Dothideomycetes</taxon>
        <taxon>Dothideomycetidae</taxon>
        <taxon>Dothideales</taxon>
        <taxon>Zalariaceae</taxon>
        <taxon>Zalaria</taxon>
    </lineage>
</organism>
<accession>A0ACC3S490</accession>
<proteinExistence type="predicted"/>
<reference evidence="1" key="1">
    <citation type="submission" date="2024-02" db="EMBL/GenBank/DDBJ databases">
        <title>Metagenome Assembled Genome of Zalaria obscura JY119.</title>
        <authorList>
            <person name="Vighnesh L."/>
            <person name="Jagadeeshwari U."/>
            <person name="Venkata Ramana C."/>
            <person name="Sasikala C."/>
        </authorList>
    </citation>
    <scope>NUCLEOTIDE SEQUENCE</scope>
    <source>
        <strain evidence="1">JY119</strain>
    </source>
</reference>
<name>A0ACC3S490_9PEZI</name>
<keyword evidence="2" id="KW-1185">Reference proteome</keyword>
<sequence>MDPAQVDIPPLKDLTIDNITENVHMINSRCPDPRLKYLLERLVSHVHDFARETRLSTNEWMAAIQFLTSVGQICTDVRQEFILLSDVIGLSLLVDSIDHPKPAASTEGTVLGPFHTHEAEHESNGGTISHDPAGEPCLVLCTVKDTAGKPIEGVKIDIWETDSKGFYDVQYAERPGPDGRAVMESDVQGAFWFKAIVPVPYPIPHDGPVGKLLKLLKRHPYRPSHMHFMFEKKGYDHLITALYLRGDPYETSDAVFGVKESLLIDLGTVDAKQAEEYGVMEGSKLITYDFVLVSDEESRKLREKEAMAAMEKLGRRMKLYNGLPVPDVD</sequence>
<evidence type="ECO:0000313" key="2">
    <source>
        <dbReference type="Proteomes" id="UP001320706"/>
    </source>
</evidence>
<gene>
    <name evidence="1" type="ORF">M8818_007413</name>
</gene>
<dbReference type="EMBL" id="JAMKPW020000043">
    <property type="protein sequence ID" value="KAK8194225.1"/>
    <property type="molecule type" value="Genomic_DNA"/>
</dbReference>
<protein>
    <submittedName>
        <fullName evidence="1">Uncharacterized protein</fullName>
    </submittedName>
</protein>
<evidence type="ECO:0000313" key="1">
    <source>
        <dbReference type="EMBL" id="KAK8194225.1"/>
    </source>
</evidence>